<dbReference type="EMBL" id="JAQIPB010000006">
    <property type="protein sequence ID" value="MDA7417471.1"/>
    <property type="molecule type" value="Genomic_DNA"/>
</dbReference>
<dbReference type="Proteomes" id="UP001212602">
    <property type="component" value="Unassembled WGS sequence"/>
</dbReference>
<organism evidence="2 3">
    <name type="scientific">Xenophilus arseniciresistens</name>
    <dbReference type="NCBI Taxonomy" id="1283306"/>
    <lineage>
        <taxon>Bacteria</taxon>
        <taxon>Pseudomonadati</taxon>
        <taxon>Pseudomonadota</taxon>
        <taxon>Betaproteobacteria</taxon>
        <taxon>Burkholderiales</taxon>
        <taxon>Comamonadaceae</taxon>
        <taxon>Xenophilus</taxon>
    </lineage>
</organism>
<comment type="caution">
    <text evidence="2">The sequence shown here is derived from an EMBL/GenBank/DDBJ whole genome shotgun (WGS) entry which is preliminary data.</text>
</comment>
<feature type="region of interest" description="Disordered" evidence="1">
    <location>
        <begin position="1"/>
        <end position="23"/>
    </location>
</feature>
<protein>
    <submittedName>
        <fullName evidence="2">Uncharacterized protein</fullName>
    </submittedName>
</protein>
<evidence type="ECO:0000313" key="3">
    <source>
        <dbReference type="Proteomes" id="UP001212602"/>
    </source>
</evidence>
<feature type="compositionally biased region" description="Low complexity" evidence="1">
    <location>
        <begin position="75"/>
        <end position="87"/>
    </location>
</feature>
<keyword evidence="3" id="KW-1185">Reference proteome</keyword>
<accession>A0AAE3T0Z4</accession>
<evidence type="ECO:0000256" key="1">
    <source>
        <dbReference type="SAM" id="MobiDB-lite"/>
    </source>
</evidence>
<feature type="compositionally biased region" description="Low complexity" evidence="1">
    <location>
        <begin position="8"/>
        <end position="17"/>
    </location>
</feature>
<proteinExistence type="predicted"/>
<name>A0AAE3T0Z4_9BURK</name>
<reference evidence="2" key="1">
    <citation type="submission" date="2023-01" db="EMBL/GenBank/DDBJ databases">
        <title>Xenophilus mangrovi sp. nov., isolated from soil of Mangrove nature reserve.</title>
        <authorList>
            <person name="Xu S."/>
            <person name="Liu Z."/>
            <person name="Xu Y."/>
        </authorList>
    </citation>
    <scope>NUCLEOTIDE SEQUENCE</scope>
    <source>
        <strain evidence="2">YW8</strain>
    </source>
</reference>
<gene>
    <name evidence="2" type="ORF">PGB34_13960</name>
</gene>
<feature type="region of interest" description="Disordered" evidence="1">
    <location>
        <begin position="71"/>
        <end position="106"/>
    </location>
</feature>
<dbReference type="RefSeq" id="WP_271428694.1">
    <property type="nucleotide sequence ID" value="NZ_JAQIPB010000006.1"/>
</dbReference>
<sequence>MSALTVSAGAQAAGQQGVAYRQAPTREQVREAVMAHRAAEHEQIQRDEAMAGRRLTAAERSELRAQLRHEWAQRAATTPEPAAPATAHKSSWSWRDILPWGRSSTP</sequence>
<evidence type="ECO:0000313" key="2">
    <source>
        <dbReference type="EMBL" id="MDA7417471.1"/>
    </source>
</evidence>
<dbReference type="AlphaFoldDB" id="A0AAE3T0Z4"/>